<feature type="compositionally biased region" description="Low complexity" evidence="1">
    <location>
        <begin position="345"/>
        <end position="359"/>
    </location>
</feature>
<dbReference type="Proteomes" id="UP001176961">
    <property type="component" value="Unassembled WGS sequence"/>
</dbReference>
<protein>
    <recommendedName>
        <fullName evidence="2">HAT C-terminal dimerisation domain-containing protein</fullName>
    </recommendedName>
</protein>
<evidence type="ECO:0000313" key="4">
    <source>
        <dbReference type="Proteomes" id="UP001176961"/>
    </source>
</evidence>
<name>A0AA36M6B2_CYLNA</name>
<dbReference type="PANTHER" id="PTHR46169:SF29">
    <property type="entry name" value="DNA REPLICATION-RELATED ELEMENT FACTOR, ISOFORM A"/>
    <property type="match status" value="1"/>
</dbReference>
<dbReference type="GO" id="GO:0006357">
    <property type="term" value="P:regulation of transcription by RNA polymerase II"/>
    <property type="evidence" value="ECO:0007669"/>
    <property type="project" value="TreeGrafter"/>
</dbReference>
<evidence type="ECO:0000313" key="3">
    <source>
        <dbReference type="EMBL" id="CAJ0599315.1"/>
    </source>
</evidence>
<feature type="region of interest" description="Disordered" evidence="1">
    <location>
        <begin position="193"/>
        <end position="231"/>
    </location>
</feature>
<dbReference type="InterPro" id="IPR052717">
    <property type="entry name" value="Vacuolar_transposase_reg"/>
</dbReference>
<proteinExistence type="predicted"/>
<dbReference type="SUPFAM" id="SSF53098">
    <property type="entry name" value="Ribonuclease H-like"/>
    <property type="match status" value="1"/>
</dbReference>
<dbReference type="GO" id="GO:0046983">
    <property type="term" value="F:protein dimerization activity"/>
    <property type="evidence" value="ECO:0007669"/>
    <property type="project" value="InterPro"/>
</dbReference>
<feature type="domain" description="HAT C-terminal dimerisation" evidence="2">
    <location>
        <begin position="250"/>
        <end position="317"/>
    </location>
</feature>
<comment type="caution">
    <text evidence="3">The sequence shown here is derived from an EMBL/GenBank/DDBJ whole genome shotgun (WGS) entry which is preliminary data.</text>
</comment>
<reference evidence="3" key="1">
    <citation type="submission" date="2023-07" db="EMBL/GenBank/DDBJ databases">
        <authorList>
            <consortium name="CYATHOMIX"/>
        </authorList>
    </citation>
    <scope>NUCLEOTIDE SEQUENCE</scope>
    <source>
        <strain evidence="3">N/A</strain>
    </source>
</reference>
<keyword evidence="4" id="KW-1185">Reference proteome</keyword>
<feature type="compositionally biased region" description="Acidic residues" evidence="1">
    <location>
        <begin position="362"/>
        <end position="373"/>
    </location>
</feature>
<dbReference type="InterPro" id="IPR012337">
    <property type="entry name" value="RNaseH-like_sf"/>
</dbReference>
<dbReference type="GO" id="GO:0005634">
    <property type="term" value="C:nucleus"/>
    <property type="evidence" value="ECO:0007669"/>
    <property type="project" value="TreeGrafter"/>
</dbReference>
<dbReference type="Pfam" id="PF05699">
    <property type="entry name" value="Dimer_Tnp_hAT"/>
    <property type="match status" value="1"/>
</dbReference>
<dbReference type="EMBL" id="CATQJL010000223">
    <property type="protein sequence ID" value="CAJ0599315.1"/>
    <property type="molecule type" value="Genomic_DNA"/>
</dbReference>
<dbReference type="PANTHER" id="PTHR46169">
    <property type="entry name" value="DNA REPLICATION-RELATED ELEMENT FACTOR, ISOFORM A"/>
    <property type="match status" value="1"/>
</dbReference>
<feature type="region of interest" description="Disordered" evidence="1">
    <location>
        <begin position="341"/>
        <end position="373"/>
    </location>
</feature>
<feature type="compositionally biased region" description="Polar residues" evidence="1">
    <location>
        <begin position="200"/>
        <end position="226"/>
    </location>
</feature>
<dbReference type="InterPro" id="IPR008906">
    <property type="entry name" value="HATC_C_dom"/>
</dbReference>
<gene>
    <name evidence="3" type="ORF">CYNAS_LOCUS11298</name>
</gene>
<organism evidence="3 4">
    <name type="scientific">Cylicocyclus nassatus</name>
    <name type="common">Nematode worm</name>
    <dbReference type="NCBI Taxonomy" id="53992"/>
    <lineage>
        <taxon>Eukaryota</taxon>
        <taxon>Metazoa</taxon>
        <taxon>Ecdysozoa</taxon>
        <taxon>Nematoda</taxon>
        <taxon>Chromadorea</taxon>
        <taxon>Rhabditida</taxon>
        <taxon>Rhabditina</taxon>
        <taxon>Rhabditomorpha</taxon>
        <taxon>Strongyloidea</taxon>
        <taxon>Strongylidae</taxon>
        <taxon>Cylicocyclus</taxon>
    </lineage>
</organism>
<sequence length="373" mass="41375">MQKEVHNIDEGNKKLFCGDVKFAITVDEWSSKNASCALLAITGHVLKKDFSERANVLLDCVPLDEKSHTSEVITSKILASFANLGIAANNMSFMVADGITVMIKAASDLGIQYIHCCAHVINLAVSTALTLPVCANALRKVKAVVSKLNKSGRMKKTSKRLLEEENLPQVEVVIHIFYDMRFSCREDICDTPAGEDVRASPSSTPTGSDMWSLITSQPASPPTRSSQMQEEDLQMELQQYSIHLNRGNARPHAESDPVTWWHIHQQQFPLLASSALKYFATPCTSVDSERLFSTAGIIFGNKRRQRLLGKTARLFLMINANTNKDTSRACKAWSQREVERYGCHEGSNSPSVSSEQSSSKDLEEEFSEESVEI</sequence>
<evidence type="ECO:0000259" key="2">
    <source>
        <dbReference type="Pfam" id="PF05699"/>
    </source>
</evidence>
<dbReference type="AlphaFoldDB" id="A0AA36M6B2"/>
<evidence type="ECO:0000256" key="1">
    <source>
        <dbReference type="SAM" id="MobiDB-lite"/>
    </source>
</evidence>
<accession>A0AA36M6B2</accession>